<dbReference type="PANTHER" id="PTHR43802">
    <property type="entry name" value="ENOYL-COA HYDRATASE"/>
    <property type="match status" value="1"/>
</dbReference>
<dbReference type="Pfam" id="PF00378">
    <property type="entry name" value="ECH_1"/>
    <property type="match status" value="1"/>
</dbReference>
<organism evidence="2 3">
    <name type="scientific">Clydaea vesicula</name>
    <dbReference type="NCBI Taxonomy" id="447962"/>
    <lineage>
        <taxon>Eukaryota</taxon>
        <taxon>Fungi</taxon>
        <taxon>Fungi incertae sedis</taxon>
        <taxon>Chytridiomycota</taxon>
        <taxon>Chytridiomycota incertae sedis</taxon>
        <taxon>Chytridiomycetes</taxon>
        <taxon>Lobulomycetales</taxon>
        <taxon>Lobulomycetaceae</taxon>
        <taxon>Clydaea</taxon>
    </lineage>
</organism>
<dbReference type="Proteomes" id="UP001211065">
    <property type="component" value="Unassembled WGS sequence"/>
</dbReference>
<dbReference type="EMBL" id="JADGJW010001721">
    <property type="protein sequence ID" value="KAJ3201474.1"/>
    <property type="molecule type" value="Genomic_DNA"/>
</dbReference>
<name>A0AAD5TT73_9FUNG</name>
<reference evidence="2" key="1">
    <citation type="submission" date="2020-05" db="EMBL/GenBank/DDBJ databases">
        <title>Phylogenomic resolution of chytrid fungi.</title>
        <authorList>
            <person name="Stajich J.E."/>
            <person name="Amses K."/>
            <person name="Simmons R."/>
            <person name="Seto K."/>
            <person name="Myers J."/>
            <person name="Bonds A."/>
            <person name="Quandt C.A."/>
            <person name="Barry K."/>
            <person name="Liu P."/>
            <person name="Grigoriev I."/>
            <person name="Longcore J.E."/>
            <person name="James T.Y."/>
        </authorList>
    </citation>
    <scope>NUCLEOTIDE SEQUENCE</scope>
    <source>
        <strain evidence="2">JEL0476</strain>
    </source>
</reference>
<evidence type="ECO:0000256" key="1">
    <source>
        <dbReference type="ARBA" id="ARBA00005254"/>
    </source>
</evidence>
<dbReference type="CDD" id="cd06558">
    <property type="entry name" value="crotonase-like"/>
    <property type="match status" value="1"/>
</dbReference>
<dbReference type="InterPro" id="IPR001753">
    <property type="entry name" value="Enoyl-CoA_hydra/iso"/>
</dbReference>
<comment type="caution">
    <text evidence="2">The sequence shown here is derived from an EMBL/GenBank/DDBJ whole genome shotgun (WGS) entry which is preliminary data.</text>
</comment>
<sequence length="209" mass="22905">QLVAVLTGANGCFCAGADLSAVVKIKEKESKANLLSSNMEDMGPMGPTRLFLSKPVIAAIEGFCVAGGLELAAWCDLRISKPSSTFGVFCRLRGVPLIDGGTVRLPKLIGRSRALDLILTGRSLSGTEAFNWGLVNRLVPENEDVLTFTINFIKNEILPHPQLCLQMDRKSIFDEEEEKKLLAIEFKNGLKSLNDQNFGTEIKKFFSKL</sequence>
<evidence type="ECO:0000313" key="3">
    <source>
        <dbReference type="Proteomes" id="UP001211065"/>
    </source>
</evidence>
<evidence type="ECO:0000313" key="2">
    <source>
        <dbReference type="EMBL" id="KAJ3201474.1"/>
    </source>
</evidence>
<accession>A0AAD5TT73</accession>
<feature type="non-terminal residue" evidence="2">
    <location>
        <position position="209"/>
    </location>
</feature>
<dbReference type="AlphaFoldDB" id="A0AAD5TT73"/>
<gene>
    <name evidence="2" type="ORF">HK099_002233</name>
</gene>
<keyword evidence="3" id="KW-1185">Reference proteome</keyword>
<protein>
    <recommendedName>
        <fullName evidence="4">Enoyl-CoA hydratase</fullName>
    </recommendedName>
</protein>
<dbReference type="SUPFAM" id="SSF52096">
    <property type="entry name" value="ClpP/crotonase"/>
    <property type="match status" value="1"/>
</dbReference>
<dbReference type="PANTHER" id="PTHR43802:SF1">
    <property type="entry name" value="IP11341P-RELATED"/>
    <property type="match status" value="1"/>
</dbReference>
<dbReference type="Gene3D" id="3.90.226.10">
    <property type="entry name" value="2-enoyl-CoA Hydratase, Chain A, domain 1"/>
    <property type="match status" value="1"/>
</dbReference>
<proteinExistence type="inferred from homology"/>
<dbReference type="InterPro" id="IPR029045">
    <property type="entry name" value="ClpP/crotonase-like_dom_sf"/>
</dbReference>
<evidence type="ECO:0008006" key="4">
    <source>
        <dbReference type="Google" id="ProtNLM"/>
    </source>
</evidence>
<comment type="similarity">
    <text evidence="1">Belongs to the enoyl-CoA hydratase/isomerase family.</text>
</comment>